<reference evidence="2 3" key="1">
    <citation type="submission" date="2012-08" db="EMBL/GenBank/DDBJ databases">
        <authorList>
            <person name="Gan P.H.P."/>
            <person name="Ikeda K."/>
            <person name="Irieda H."/>
            <person name="Narusaka M."/>
            <person name="O'Connell R.J."/>
            <person name="Narusaka Y."/>
            <person name="Takano Y."/>
            <person name="Kubo Y."/>
            <person name="Shirasu K."/>
        </authorList>
    </citation>
    <scope>NUCLEOTIDE SEQUENCE [LARGE SCALE GENOMIC DNA]</scope>
    <source>
        <strain evidence="2 3">Nara gc5</strain>
    </source>
</reference>
<name>A0A7J6IQH4_COLFN</name>
<protein>
    <submittedName>
        <fullName evidence="2">Uncharacterized protein</fullName>
    </submittedName>
</protein>
<dbReference type="RefSeq" id="XP_066007931.1">
    <property type="nucleotide sequence ID" value="XM_066152734.1"/>
</dbReference>
<dbReference type="Proteomes" id="UP000011096">
    <property type="component" value="Unassembled WGS sequence"/>
</dbReference>
<feature type="region of interest" description="Disordered" evidence="1">
    <location>
        <begin position="52"/>
        <end position="97"/>
    </location>
</feature>
<reference evidence="2 3" key="2">
    <citation type="submission" date="2020-04" db="EMBL/GenBank/DDBJ databases">
        <title>Genome sequencing and assembly of multiple isolates from the Colletotrichum gloeosporioides species complex.</title>
        <authorList>
            <person name="Gan P."/>
            <person name="Shirasu K."/>
        </authorList>
    </citation>
    <scope>NUCLEOTIDE SEQUENCE [LARGE SCALE GENOMIC DNA]</scope>
    <source>
        <strain evidence="2 3">Nara gc5</strain>
    </source>
</reference>
<keyword evidence="3" id="KW-1185">Reference proteome</keyword>
<gene>
    <name evidence="2" type="ORF">CGGC5_v012670</name>
</gene>
<proteinExistence type="predicted"/>
<sequence>MLLPLLTHPDAAAAAASSFSNPPTREPQLVRDLFNWRRPNTTDVRSTTCDITMKTTAPRMDNDLETVDGTSPKPTTKQGRARKEPTASVPRRQTRRELRRYPEANLSFISLRDIL</sequence>
<feature type="compositionally biased region" description="Polar residues" evidence="1">
    <location>
        <begin position="68"/>
        <end position="78"/>
    </location>
</feature>
<organism evidence="2 3">
    <name type="scientific">Colletotrichum fructicola (strain Nara gc5)</name>
    <name type="common">Anthracnose fungus</name>
    <name type="synonym">Colletotrichum gloeosporioides (strain Nara gc5)</name>
    <dbReference type="NCBI Taxonomy" id="1213859"/>
    <lineage>
        <taxon>Eukaryota</taxon>
        <taxon>Fungi</taxon>
        <taxon>Dikarya</taxon>
        <taxon>Ascomycota</taxon>
        <taxon>Pezizomycotina</taxon>
        <taxon>Sordariomycetes</taxon>
        <taxon>Hypocreomycetidae</taxon>
        <taxon>Glomerellales</taxon>
        <taxon>Glomerellaceae</taxon>
        <taxon>Colletotrichum</taxon>
        <taxon>Colletotrichum gloeosporioides species complex</taxon>
    </lineage>
</organism>
<evidence type="ECO:0000313" key="3">
    <source>
        <dbReference type="Proteomes" id="UP000011096"/>
    </source>
</evidence>
<feature type="region of interest" description="Disordered" evidence="1">
    <location>
        <begin position="1"/>
        <end position="26"/>
    </location>
</feature>
<accession>A0A7J6IQH4</accession>
<comment type="caution">
    <text evidence="2">The sequence shown here is derived from an EMBL/GenBank/DDBJ whole genome shotgun (WGS) entry which is preliminary data.</text>
</comment>
<dbReference type="InParanoid" id="A0A7J6IQH4"/>
<evidence type="ECO:0000256" key="1">
    <source>
        <dbReference type="SAM" id="MobiDB-lite"/>
    </source>
</evidence>
<dbReference type="GeneID" id="90980226"/>
<dbReference type="EMBL" id="ANPB02000007">
    <property type="protein sequence ID" value="KAF4479154.1"/>
    <property type="molecule type" value="Genomic_DNA"/>
</dbReference>
<evidence type="ECO:0000313" key="2">
    <source>
        <dbReference type="EMBL" id="KAF4479154.1"/>
    </source>
</evidence>
<dbReference type="AlphaFoldDB" id="A0A7J6IQH4"/>